<name>A0A1Y6CSQ7_9GAMM</name>
<dbReference type="STRING" id="1760988.SAMN02949497_0946"/>
<dbReference type="AlphaFoldDB" id="A0A1Y6CSQ7"/>
<proteinExistence type="inferred from homology"/>
<dbReference type="OrthoDB" id="5565091at2"/>
<dbReference type="InterPro" id="IPR052912">
    <property type="entry name" value="UPF0111_domain"/>
</dbReference>
<dbReference type="Proteomes" id="UP000192923">
    <property type="component" value="Unassembled WGS sequence"/>
</dbReference>
<gene>
    <name evidence="2" type="ORF">SAMN02949497_0946</name>
</gene>
<dbReference type="RefSeq" id="WP_085210412.1">
    <property type="nucleotide sequence ID" value="NZ_FXAM01000001.1"/>
</dbReference>
<evidence type="ECO:0008006" key="4">
    <source>
        <dbReference type="Google" id="ProtNLM"/>
    </source>
</evidence>
<dbReference type="EMBL" id="FXAM01000001">
    <property type="protein sequence ID" value="SMF93659.1"/>
    <property type="molecule type" value="Genomic_DNA"/>
</dbReference>
<dbReference type="Pfam" id="PF01865">
    <property type="entry name" value="PhoU_div"/>
    <property type="match status" value="1"/>
</dbReference>
<keyword evidence="3" id="KW-1185">Reference proteome</keyword>
<dbReference type="PANTHER" id="PTHR37298">
    <property type="entry name" value="UPF0111 PROTEIN YKAA"/>
    <property type="match status" value="1"/>
</dbReference>
<evidence type="ECO:0000256" key="1">
    <source>
        <dbReference type="ARBA" id="ARBA00008591"/>
    </source>
</evidence>
<dbReference type="InterPro" id="IPR038078">
    <property type="entry name" value="PhoU-like_sf"/>
</dbReference>
<dbReference type="PANTHER" id="PTHR37298:SF1">
    <property type="entry name" value="UPF0111 PROTEIN YKAA"/>
    <property type="match status" value="1"/>
</dbReference>
<organism evidence="2 3">
    <name type="scientific">Methylomagnum ishizawai</name>
    <dbReference type="NCBI Taxonomy" id="1760988"/>
    <lineage>
        <taxon>Bacteria</taxon>
        <taxon>Pseudomonadati</taxon>
        <taxon>Pseudomonadota</taxon>
        <taxon>Gammaproteobacteria</taxon>
        <taxon>Methylococcales</taxon>
        <taxon>Methylococcaceae</taxon>
        <taxon>Methylomagnum</taxon>
    </lineage>
</organism>
<comment type="similarity">
    <text evidence="1">Belongs to the UPF0111 family.</text>
</comment>
<dbReference type="InterPro" id="IPR018445">
    <property type="entry name" value="Put_Phosphate_transp_reg"/>
</dbReference>
<dbReference type="Gene3D" id="1.20.58.220">
    <property type="entry name" value="Phosphate transport system protein phou homolog 2, domain 2"/>
    <property type="match status" value="1"/>
</dbReference>
<evidence type="ECO:0000313" key="2">
    <source>
        <dbReference type="EMBL" id="SMF93659.1"/>
    </source>
</evidence>
<accession>A0A1Y6CSQ7</accession>
<protein>
    <recommendedName>
        <fullName evidence="4">DUF47 family protein</fullName>
    </recommendedName>
</protein>
<reference evidence="2 3" key="1">
    <citation type="submission" date="2016-12" db="EMBL/GenBank/DDBJ databases">
        <authorList>
            <person name="Song W.-J."/>
            <person name="Kurnit D.M."/>
        </authorList>
    </citation>
    <scope>NUCLEOTIDE SEQUENCE [LARGE SCALE GENOMIC DNA]</scope>
    <source>
        <strain evidence="2 3">175</strain>
    </source>
</reference>
<evidence type="ECO:0000313" key="3">
    <source>
        <dbReference type="Proteomes" id="UP000192923"/>
    </source>
</evidence>
<sequence>MSPDPRFRPLESLLRQHLDNSIACGQELKRLFGHLDTPQAHIAEIKRMEEFGDRLTAEAHRALEDPPYSELIHLTQLWVKHLDDIIDGLNNTARVIDIFTPERAEPDAQRILAIILEMAARLAVEVRRYPGNALDEVRDCREALKRWEEEADTIYHEWRKSHRRHSSLSLISELDWTEILGLLEATTDACYHSAVLLERITRHHLRQAAF</sequence>